<evidence type="ECO:0000313" key="1">
    <source>
        <dbReference type="EMBL" id="CAI9274009.1"/>
    </source>
</evidence>
<reference evidence="1" key="1">
    <citation type="submission" date="2023-04" db="EMBL/GenBank/DDBJ databases">
        <authorList>
            <person name="Vijverberg K."/>
            <person name="Xiong W."/>
            <person name="Schranz E."/>
        </authorList>
    </citation>
    <scope>NUCLEOTIDE SEQUENCE</scope>
</reference>
<dbReference type="EMBL" id="OX465078">
    <property type="protein sequence ID" value="CAI9274009.1"/>
    <property type="molecule type" value="Genomic_DNA"/>
</dbReference>
<protein>
    <submittedName>
        <fullName evidence="1">Uncharacterized protein</fullName>
    </submittedName>
</protein>
<keyword evidence="2" id="KW-1185">Reference proteome</keyword>
<proteinExistence type="predicted"/>
<accession>A0AA35YHH2</accession>
<dbReference type="AlphaFoldDB" id="A0AA35YHH2"/>
<gene>
    <name evidence="1" type="ORF">LSALG_LOCUS14122</name>
</gene>
<name>A0AA35YHH2_LACSI</name>
<evidence type="ECO:0000313" key="2">
    <source>
        <dbReference type="Proteomes" id="UP001177003"/>
    </source>
</evidence>
<organism evidence="1 2">
    <name type="scientific">Lactuca saligna</name>
    <name type="common">Willowleaf lettuce</name>
    <dbReference type="NCBI Taxonomy" id="75948"/>
    <lineage>
        <taxon>Eukaryota</taxon>
        <taxon>Viridiplantae</taxon>
        <taxon>Streptophyta</taxon>
        <taxon>Embryophyta</taxon>
        <taxon>Tracheophyta</taxon>
        <taxon>Spermatophyta</taxon>
        <taxon>Magnoliopsida</taxon>
        <taxon>eudicotyledons</taxon>
        <taxon>Gunneridae</taxon>
        <taxon>Pentapetalae</taxon>
        <taxon>asterids</taxon>
        <taxon>campanulids</taxon>
        <taxon>Asterales</taxon>
        <taxon>Asteraceae</taxon>
        <taxon>Cichorioideae</taxon>
        <taxon>Cichorieae</taxon>
        <taxon>Lactucinae</taxon>
        <taxon>Lactuca</taxon>
    </lineage>
</organism>
<dbReference type="Proteomes" id="UP001177003">
    <property type="component" value="Chromosome 2"/>
</dbReference>
<sequence>MINVAYTIVTAKPLFPGSDAPGMILHSKHLDKFRTTSPKGSECADACDEESLYRARSCLMERIHSLNEISFHARKHASILVGKQLKFEEAFQVLKGMHVIHEKLEGEAKNLCEEVLGLSERNK</sequence>